<dbReference type="GO" id="GO:0009423">
    <property type="term" value="P:chorismate biosynthetic process"/>
    <property type="evidence" value="ECO:0007669"/>
    <property type="project" value="TreeGrafter"/>
</dbReference>
<dbReference type="SUPFAM" id="SSF51735">
    <property type="entry name" value="NAD(P)-binding Rossmann-fold domains"/>
    <property type="match status" value="1"/>
</dbReference>
<dbReference type="PANTHER" id="PTHR21089">
    <property type="entry name" value="SHIKIMATE DEHYDROGENASE"/>
    <property type="match status" value="1"/>
</dbReference>
<keyword evidence="5" id="KW-1185">Reference proteome</keyword>
<dbReference type="InterPro" id="IPR046346">
    <property type="entry name" value="Aminoacid_DH-like_N_sf"/>
</dbReference>
<dbReference type="Proteomes" id="UP000550354">
    <property type="component" value="Unassembled WGS sequence"/>
</dbReference>
<comment type="caution">
    <text evidence="4">The sequence shown here is derived from an EMBL/GenBank/DDBJ whole genome shotgun (WGS) entry which is preliminary data.</text>
</comment>
<dbReference type="Gene3D" id="3.40.50.720">
    <property type="entry name" value="NAD(P)-binding Rossmann-like Domain"/>
    <property type="match status" value="1"/>
</dbReference>
<dbReference type="Pfam" id="PF08501">
    <property type="entry name" value="Shikimate_dh_N"/>
    <property type="match status" value="1"/>
</dbReference>
<accession>A0A838XQK8</accession>
<dbReference type="InterPro" id="IPR013708">
    <property type="entry name" value="Shikimate_DH-bd_N"/>
</dbReference>
<dbReference type="GO" id="GO:0050661">
    <property type="term" value="F:NADP binding"/>
    <property type="evidence" value="ECO:0007669"/>
    <property type="project" value="TreeGrafter"/>
</dbReference>
<name>A0A838XQK8_9ACTN</name>
<keyword evidence="2" id="KW-0028">Amino-acid biosynthesis</keyword>
<dbReference type="GO" id="GO:0004764">
    <property type="term" value="F:shikimate 3-dehydrogenase (NADP+) activity"/>
    <property type="evidence" value="ECO:0007669"/>
    <property type="project" value="InterPro"/>
</dbReference>
<gene>
    <name evidence="4" type="ORF">H1W00_12515</name>
</gene>
<dbReference type="InterPro" id="IPR036291">
    <property type="entry name" value="NAD(P)-bd_dom_sf"/>
</dbReference>
<dbReference type="PANTHER" id="PTHR21089:SF1">
    <property type="entry name" value="BIFUNCTIONAL 3-DEHYDROQUINATE DEHYDRATASE_SHIKIMATE DEHYDROGENASE, CHLOROPLASTIC"/>
    <property type="match status" value="1"/>
</dbReference>
<dbReference type="SUPFAM" id="SSF53223">
    <property type="entry name" value="Aminoacid dehydrogenase-like, N-terminal domain"/>
    <property type="match status" value="1"/>
</dbReference>
<protein>
    <submittedName>
        <fullName evidence="4">Shikimate dehydrogenase</fullName>
    </submittedName>
</protein>
<comment type="pathway">
    <text evidence="1">Metabolic intermediate biosynthesis; chorismate biosynthesis; chorismate from D-erythrose 4-phosphate and phosphoenolpyruvate: step 4/7.</text>
</comment>
<evidence type="ECO:0000313" key="4">
    <source>
        <dbReference type="EMBL" id="MBA4609304.1"/>
    </source>
</evidence>
<evidence type="ECO:0000256" key="2">
    <source>
        <dbReference type="ARBA" id="ARBA00023141"/>
    </source>
</evidence>
<evidence type="ECO:0000256" key="1">
    <source>
        <dbReference type="ARBA" id="ARBA00004871"/>
    </source>
</evidence>
<organism evidence="4 5">
    <name type="scientific">Aeromicrobium phoceense</name>
    <dbReference type="NCBI Taxonomy" id="2754045"/>
    <lineage>
        <taxon>Bacteria</taxon>
        <taxon>Bacillati</taxon>
        <taxon>Actinomycetota</taxon>
        <taxon>Actinomycetes</taxon>
        <taxon>Propionibacteriales</taxon>
        <taxon>Nocardioidaceae</taxon>
        <taxon>Aeromicrobium</taxon>
    </lineage>
</organism>
<dbReference type="RefSeq" id="WP_181755991.1">
    <property type="nucleotide sequence ID" value="NZ_JACEOG010000001.1"/>
</dbReference>
<dbReference type="GO" id="GO:0009073">
    <property type="term" value="P:aromatic amino acid family biosynthetic process"/>
    <property type="evidence" value="ECO:0007669"/>
    <property type="project" value="UniProtKB-KW"/>
</dbReference>
<evidence type="ECO:0000313" key="5">
    <source>
        <dbReference type="Proteomes" id="UP000550354"/>
    </source>
</evidence>
<dbReference type="EMBL" id="JACEOG010000001">
    <property type="protein sequence ID" value="MBA4609304.1"/>
    <property type="molecule type" value="Genomic_DNA"/>
</dbReference>
<reference evidence="4 5" key="1">
    <citation type="submission" date="2020-07" db="EMBL/GenBank/DDBJ databases">
        <title>Draft genome and description of Aeromicrobium phoceense strain Marseille-Q0843 isolated from healthy skin swab.</title>
        <authorList>
            <person name="Boxberger M."/>
            <person name="La Scola B."/>
        </authorList>
    </citation>
    <scope>NUCLEOTIDE SEQUENCE [LARGE SCALE GENOMIC DNA]</scope>
    <source>
        <strain evidence="4 5">Marseille-Q0843</strain>
    </source>
</reference>
<dbReference type="CDD" id="cd01065">
    <property type="entry name" value="NAD_bind_Shikimate_DH"/>
    <property type="match status" value="1"/>
</dbReference>
<feature type="domain" description="Shikimate dehydrogenase substrate binding N-terminal" evidence="3">
    <location>
        <begin position="5"/>
        <end position="86"/>
    </location>
</feature>
<keyword evidence="2" id="KW-0057">Aromatic amino acid biosynthesis</keyword>
<dbReference type="Gene3D" id="3.40.50.10860">
    <property type="entry name" value="Leucine Dehydrogenase, chain A, domain 1"/>
    <property type="match status" value="1"/>
</dbReference>
<dbReference type="InterPro" id="IPR022893">
    <property type="entry name" value="Shikimate_DH_fam"/>
</dbReference>
<sequence length="267" mass="27933">MRCAVVGSPISHSLSPAMHRAAYRQLGLDWSYGAFDVQDGELTEFVSEHREGWRGYSVTAPLKREAAGLAAERDAYVEALGVANTLVAIDGGWSAHNTDVPGAVSALHEIGVGSLRSVRIVGAGATAASMALACRRLGAREVELRVRDTARAASTARTIEGLGLAVTVVPLHVEVLESVDLLVNTVPDGSLAGREHGFVGATNAVFDAVYDPWPTALMRSARSEGRSLATGLDLLAHQAVLQVSLMAGDTVEPAVLVTAAMEALASR</sequence>
<proteinExistence type="predicted"/>
<dbReference type="GO" id="GO:0019632">
    <property type="term" value="P:shikimate metabolic process"/>
    <property type="evidence" value="ECO:0007669"/>
    <property type="project" value="TreeGrafter"/>
</dbReference>
<evidence type="ECO:0000259" key="3">
    <source>
        <dbReference type="Pfam" id="PF08501"/>
    </source>
</evidence>
<dbReference type="GO" id="GO:0005829">
    <property type="term" value="C:cytosol"/>
    <property type="evidence" value="ECO:0007669"/>
    <property type="project" value="TreeGrafter"/>
</dbReference>
<dbReference type="AlphaFoldDB" id="A0A838XQK8"/>